<keyword evidence="3" id="KW-1185">Reference proteome</keyword>
<feature type="domain" description="CtsR N-terminal HTH" evidence="1">
    <location>
        <begin position="5"/>
        <end position="74"/>
    </location>
</feature>
<dbReference type="InterPro" id="IPR041902">
    <property type="entry name" value="CtsR_N_sf"/>
</dbReference>
<gene>
    <name evidence="2" type="ORF">HNR45_000135</name>
</gene>
<accession>A0A841R051</accession>
<comment type="caution">
    <text evidence="2">The sequence shown here is derived from an EMBL/GenBank/DDBJ whole genome shotgun (WGS) entry which is preliminary data.</text>
</comment>
<dbReference type="RefSeq" id="WP_024048836.1">
    <property type="nucleotide sequence ID" value="NZ_CABWNB010000001.1"/>
</dbReference>
<protein>
    <submittedName>
        <fullName evidence="2">Transcriptional regulator CtsR</fullName>
    </submittedName>
</protein>
<evidence type="ECO:0000313" key="2">
    <source>
        <dbReference type="EMBL" id="MBB6477113.1"/>
    </source>
</evidence>
<dbReference type="Pfam" id="PF05848">
    <property type="entry name" value="CtsR"/>
    <property type="match status" value="1"/>
</dbReference>
<dbReference type="Proteomes" id="UP000591941">
    <property type="component" value="Unassembled WGS sequence"/>
</dbReference>
<dbReference type="InterPro" id="IPR040465">
    <property type="entry name" value="CtsR_N"/>
</dbReference>
<organism evidence="2 3">
    <name type="scientific">Negativicoccus succinicivorans</name>
    <dbReference type="NCBI Taxonomy" id="620903"/>
    <lineage>
        <taxon>Bacteria</taxon>
        <taxon>Bacillati</taxon>
        <taxon>Bacillota</taxon>
        <taxon>Negativicutes</taxon>
        <taxon>Veillonellales</taxon>
        <taxon>Veillonellaceae</taxon>
        <taxon>Negativicoccus</taxon>
    </lineage>
</organism>
<dbReference type="AlphaFoldDB" id="A0A841R051"/>
<dbReference type="EMBL" id="JACHHI010000001">
    <property type="protein sequence ID" value="MBB6477113.1"/>
    <property type="molecule type" value="Genomic_DNA"/>
</dbReference>
<proteinExistence type="predicted"/>
<name>A0A841R051_9FIRM</name>
<reference evidence="2 3" key="1">
    <citation type="submission" date="2020-08" db="EMBL/GenBank/DDBJ databases">
        <title>Genomic Encyclopedia of Type Strains, Phase IV (KMG-IV): sequencing the most valuable type-strain genomes for metagenomic binning, comparative biology and taxonomic classification.</title>
        <authorList>
            <person name="Goeker M."/>
        </authorList>
    </citation>
    <scope>NUCLEOTIDE SEQUENCE [LARGE SCALE GENOMIC DNA]</scope>
    <source>
        <strain evidence="2 3">DSM 21255</strain>
    </source>
</reference>
<dbReference type="Gene3D" id="3.30.56.130">
    <property type="entry name" value="Transcriptional regulator CtsR, winged HTH domain"/>
    <property type="match status" value="1"/>
</dbReference>
<evidence type="ECO:0000259" key="1">
    <source>
        <dbReference type="Pfam" id="PF05848"/>
    </source>
</evidence>
<evidence type="ECO:0000313" key="3">
    <source>
        <dbReference type="Proteomes" id="UP000591941"/>
    </source>
</evidence>
<dbReference type="GeneID" id="93485420"/>
<dbReference type="OrthoDB" id="1680813at2"/>
<sequence length="142" mass="16594">MGKMVADRIERFIMRRFLEEKAQEIILQRKEIADALNCAPSQISYVLSTRFSPEKGFSVESRRGLGGFIRITVIRPLVGEDNDRLTIADIDKALYNLLQEAVITQREAQFLHEAFLTIWQETEGNMRRHLMLQLQKRINQLF</sequence>